<sequence length="103" mass="11372">MSGSTHRPDETRRAPAREAILAAHNFPGEYTIKAFGPADDEFRVAAVDLAHGVVGPARLVVSERRTRSGDRLCLTLTLHAEQVEEVEEVYARLYSLPAVLLIF</sequence>
<dbReference type="OrthoDB" id="5523904at2"/>
<dbReference type="AlphaFoldDB" id="A0A1I1V2C2"/>
<evidence type="ECO:0000313" key="2">
    <source>
        <dbReference type="Proteomes" id="UP000199400"/>
    </source>
</evidence>
<keyword evidence="2" id="KW-1185">Reference proteome</keyword>
<organism evidence="1 2">
    <name type="scientific">Nannocystis exedens</name>
    <dbReference type="NCBI Taxonomy" id="54"/>
    <lineage>
        <taxon>Bacteria</taxon>
        <taxon>Pseudomonadati</taxon>
        <taxon>Myxococcota</taxon>
        <taxon>Polyangia</taxon>
        <taxon>Nannocystales</taxon>
        <taxon>Nannocystaceae</taxon>
        <taxon>Nannocystis</taxon>
    </lineage>
</organism>
<dbReference type="STRING" id="54.SAMN02745121_01364"/>
<proteinExistence type="predicted"/>
<reference evidence="2" key="1">
    <citation type="submission" date="2016-10" db="EMBL/GenBank/DDBJ databases">
        <authorList>
            <person name="Varghese N."/>
            <person name="Submissions S."/>
        </authorList>
    </citation>
    <scope>NUCLEOTIDE SEQUENCE [LARGE SCALE GENOMIC DNA]</scope>
    <source>
        <strain evidence="2">ATCC 25963</strain>
    </source>
</reference>
<dbReference type="Gene3D" id="3.30.70.260">
    <property type="match status" value="1"/>
</dbReference>
<evidence type="ECO:0000313" key="1">
    <source>
        <dbReference type="EMBL" id="SFD75223.1"/>
    </source>
</evidence>
<dbReference type="Pfam" id="PF04359">
    <property type="entry name" value="DUF493"/>
    <property type="match status" value="1"/>
</dbReference>
<protein>
    <submittedName>
        <fullName evidence="1">Putative lipoic acid-binding regulatory protein</fullName>
    </submittedName>
</protein>
<dbReference type="SUPFAM" id="SSF117991">
    <property type="entry name" value="YbeD/HP0495-like"/>
    <property type="match status" value="1"/>
</dbReference>
<dbReference type="EMBL" id="FOMX01000004">
    <property type="protein sequence ID" value="SFD75223.1"/>
    <property type="molecule type" value="Genomic_DNA"/>
</dbReference>
<gene>
    <name evidence="1" type="ORF">SAMN02745121_01364</name>
</gene>
<dbReference type="Proteomes" id="UP000199400">
    <property type="component" value="Unassembled WGS sequence"/>
</dbReference>
<dbReference type="RefSeq" id="WP_096330124.1">
    <property type="nucleotide sequence ID" value="NZ_FOMX01000004.1"/>
</dbReference>
<accession>A0A1I1V2C2</accession>
<dbReference type="InterPro" id="IPR027471">
    <property type="entry name" value="YbeD-like_sf"/>
</dbReference>
<name>A0A1I1V2C2_9BACT</name>
<dbReference type="InterPro" id="IPR007454">
    <property type="entry name" value="UPF0250_YbeD-like"/>
</dbReference>